<keyword evidence="2 7" id="KW-0150">Chloroplast</keyword>
<dbReference type="InterPro" id="IPR022796">
    <property type="entry name" value="Chloroa_b-bind"/>
</dbReference>
<feature type="binding site" evidence="6">
    <location>
        <position position="160"/>
    </location>
    <ligand>
        <name>chlorophyll b</name>
        <dbReference type="ChEBI" id="CHEBI:61721"/>
        <label>3</label>
    </ligand>
</feature>
<keyword evidence="7" id="KW-0793">Thylakoid</keyword>
<proteinExistence type="inferred from homology"/>
<keyword evidence="5 7" id="KW-0157">Chromophore</keyword>
<keyword evidence="1 6" id="KW-0148">Chlorophyll</keyword>
<dbReference type="SUPFAM" id="SSF103511">
    <property type="entry name" value="Chlorophyll a-b binding protein"/>
    <property type="match status" value="1"/>
</dbReference>
<keyword evidence="7" id="KW-0604">Photosystem II</keyword>
<dbReference type="PANTHER" id="PTHR21649">
    <property type="entry name" value="CHLOROPHYLL A/B BINDING PROTEIN"/>
    <property type="match status" value="1"/>
</dbReference>
<evidence type="ECO:0000256" key="5">
    <source>
        <dbReference type="ARBA" id="ARBA00022991"/>
    </source>
</evidence>
<accession>A0A835WD78</accession>
<dbReference type="InterPro" id="IPR001344">
    <property type="entry name" value="Chloro_AB-bd_pln"/>
</dbReference>
<gene>
    <name evidence="8" type="ORF">HYH02_008785</name>
</gene>
<protein>
    <recommendedName>
        <fullName evidence="7">Chlorophyll a-b binding protein, chloroplastic</fullName>
    </recommendedName>
</protein>
<feature type="binding site" evidence="6">
    <location>
        <position position="192"/>
    </location>
    <ligand>
        <name>chlorophyll a</name>
        <dbReference type="ChEBI" id="CHEBI:58416"/>
        <label>1</label>
    </ligand>
</feature>
<keyword evidence="4 7" id="KW-0934">Plastid</keyword>
<sequence length="243" mass="26028">MALTMKRSGVAARSASSRKSVVTCVARQSWLPGSQIPAHLDTPAAQALAGNFGFDPLGLGKDPVALRWYQQAELIHCRTAMTGVAGILIPGLLTKTGAVTIPEWYDAGKVAIENSFAPWGALLAVQLFLCGFVEVKRWQDIRKPGSQGEPGSFLGFESSLKGTSEVGYPGGPFDPLGLSKEADKWADWKLKEVKNGRLAMMAFLGFVAQKYATGAGPVDNLVAHLKDPWHVNYATNGVSLPFL</sequence>
<keyword evidence="7" id="KW-0603">Photosystem I</keyword>
<evidence type="ECO:0000256" key="7">
    <source>
        <dbReference type="RuleBase" id="RU363080"/>
    </source>
</evidence>
<keyword evidence="3 7" id="KW-0602">Photosynthesis</keyword>
<dbReference type="GO" id="GO:0009522">
    <property type="term" value="C:photosystem I"/>
    <property type="evidence" value="ECO:0007669"/>
    <property type="project" value="UniProtKB-KW"/>
</dbReference>
<evidence type="ECO:0000256" key="3">
    <source>
        <dbReference type="ARBA" id="ARBA00022531"/>
    </source>
</evidence>
<feature type="binding site" evidence="6">
    <location>
        <position position="73"/>
    </location>
    <ligand>
        <name>chlorophyll a</name>
        <dbReference type="ChEBI" id="CHEBI:58416"/>
        <label>1</label>
    </ligand>
</feature>
<feature type="binding site" evidence="6">
    <location>
        <position position="76"/>
    </location>
    <ligand>
        <name>chlorophyll a</name>
        <dbReference type="ChEBI" id="CHEBI:58416"/>
        <label>1</label>
    </ligand>
</feature>
<comment type="similarity">
    <text evidence="7">Belongs to the light-harvesting chlorophyll a/b-binding (LHC) protein family.</text>
</comment>
<evidence type="ECO:0000313" key="8">
    <source>
        <dbReference type="EMBL" id="KAG2445319.1"/>
    </source>
</evidence>
<feature type="binding site" evidence="6">
    <location>
        <position position="191"/>
    </location>
    <ligand>
        <name>chlorophyll a</name>
        <dbReference type="ChEBI" id="CHEBI:58416"/>
        <label>1</label>
    </ligand>
</feature>
<comment type="function">
    <text evidence="7">The light-harvesting complex (LHC) functions as a light receptor, it captures and delivers excitation energy to photosystems with which it is closely associated.</text>
</comment>
<evidence type="ECO:0000256" key="1">
    <source>
        <dbReference type="ARBA" id="ARBA00022494"/>
    </source>
</evidence>
<dbReference type="FunFam" id="1.10.3460.10:FF:000010">
    <property type="entry name" value="Chlorophyll a-b binding protein, chloroplastic"/>
    <property type="match status" value="1"/>
</dbReference>
<reference evidence="8" key="1">
    <citation type="journal article" date="2020" name="bioRxiv">
        <title>Comparative genomics of Chlamydomonas.</title>
        <authorList>
            <person name="Craig R.J."/>
            <person name="Hasan A.R."/>
            <person name="Ness R.W."/>
            <person name="Keightley P.D."/>
        </authorList>
    </citation>
    <scope>NUCLEOTIDE SEQUENCE</scope>
    <source>
        <strain evidence="8">CCAP 11/173</strain>
    </source>
</reference>
<comment type="subcellular location">
    <subcellularLocation>
        <location evidence="7">Plastid</location>
        <location evidence="7">Chloroplast thylakoid membrane</location>
    </subcellularLocation>
</comment>
<feature type="binding site" evidence="6">
    <location>
        <position position="209"/>
    </location>
    <ligand>
        <name>chlorophyll a</name>
        <dbReference type="ChEBI" id="CHEBI:58416"/>
        <label>1</label>
    </ligand>
</feature>
<dbReference type="GO" id="GO:0009535">
    <property type="term" value="C:chloroplast thylakoid membrane"/>
    <property type="evidence" value="ECO:0007669"/>
    <property type="project" value="UniProtKB-SubCell"/>
</dbReference>
<organism evidence="8 9">
    <name type="scientific">Chlamydomonas schloesseri</name>
    <dbReference type="NCBI Taxonomy" id="2026947"/>
    <lineage>
        <taxon>Eukaryota</taxon>
        <taxon>Viridiplantae</taxon>
        <taxon>Chlorophyta</taxon>
        <taxon>core chlorophytes</taxon>
        <taxon>Chlorophyceae</taxon>
        <taxon>CS clade</taxon>
        <taxon>Chlamydomonadales</taxon>
        <taxon>Chlamydomonadaceae</taxon>
        <taxon>Chlamydomonas</taxon>
    </lineage>
</organism>
<dbReference type="GO" id="GO:0009523">
    <property type="term" value="C:photosystem II"/>
    <property type="evidence" value="ECO:0007669"/>
    <property type="project" value="UniProtKB-KW"/>
</dbReference>
<dbReference type="Proteomes" id="UP000613740">
    <property type="component" value="Unassembled WGS sequence"/>
</dbReference>
<feature type="binding site" description="axial binding residue" evidence="6">
    <location>
        <position position="78"/>
    </location>
    <ligand>
        <name>chlorophyll b</name>
        <dbReference type="ChEBI" id="CHEBI:61721"/>
        <label>1</label>
    </ligand>
    <ligandPart>
        <name>Mg</name>
        <dbReference type="ChEBI" id="CHEBI:25107"/>
    </ligandPart>
</feature>
<dbReference type="GO" id="GO:0009765">
    <property type="term" value="P:photosynthesis, light harvesting"/>
    <property type="evidence" value="ECO:0007669"/>
    <property type="project" value="InterPro"/>
</dbReference>
<feature type="binding site" evidence="6">
    <location>
        <position position="195"/>
    </location>
    <ligand>
        <name>chlorophyll a</name>
        <dbReference type="ChEBI" id="CHEBI:58416"/>
        <label>1</label>
    </ligand>
</feature>
<evidence type="ECO:0000256" key="2">
    <source>
        <dbReference type="ARBA" id="ARBA00022528"/>
    </source>
</evidence>
<feature type="binding site" evidence="6">
    <location>
        <position position="197"/>
    </location>
    <ligand>
        <name>chlorophyll a</name>
        <dbReference type="ChEBI" id="CHEBI:58416"/>
        <label>1</label>
    </ligand>
</feature>
<dbReference type="Pfam" id="PF00504">
    <property type="entry name" value="Chloroa_b-bind"/>
    <property type="match status" value="1"/>
</dbReference>
<dbReference type="EMBL" id="JAEHOD010000027">
    <property type="protein sequence ID" value="KAG2445319.1"/>
    <property type="molecule type" value="Genomic_DNA"/>
</dbReference>
<dbReference type="GO" id="GO:0016168">
    <property type="term" value="F:chlorophyll binding"/>
    <property type="evidence" value="ECO:0007669"/>
    <property type="project" value="UniProtKB-KW"/>
</dbReference>
<evidence type="ECO:0000256" key="4">
    <source>
        <dbReference type="ARBA" id="ARBA00022640"/>
    </source>
</evidence>
<keyword evidence="9" id="KW-1185">Reference proteome</keyword>
<comment type="caution">
    <text evidence="8">The sequence shown here is derived from an EMBL/GenBank/DDBJ whole genome shotgun (WGS) entry which is preliminary data.</text>
</comment>
<name>A0A835WD78_9CHLO</name>
<dbReference type="OrthoDB" id="423598at2759"/>
<evidence type="ECO:0000256" key="6">
    <source>
        <dbReference type="PIRSR" id="PIRSR601344-1"/>
    </source>
</evidence>
<dbReference type="Gene3D" id="1.10.3460.10">
    <property type="entry name" value="Chlorophyll a/b binding protein domain"/>
    <property type="match status" value="1"/>
</dbReference>
<dbReference type="AlphaFoldDB" id="A0A835WD78"/>
<evidence type="ECO:0000313" key="9">
    <source>
        <dbReference type="Proteomes" id="UP000613740"/>
    </source>
</evidence>
<feature type="binding site" evidence="6">
    <location>
        <position position="224"/>
    </location>
    <ligand>
        <name>chlorophyll a</name>
        <dbReference type="ChEBI" id="CHEBI:58416"/>
        <label>1</label>
    </ligand>
</feature>